<feature type="transmembrane region" description="Helical" evidence="9">
    <location>
        <begin position="301"/>
        <end position="321"/>
    </location>
</feature>
<dbReference type="PROSITE" id="PS00107">
    <property type="entry name" value="PROTEIN_KINASE_ATP"/>
    <property type="match status" value="1"/>
</dbReference>
<dbReference type="InterPro" id="IPR017441">
    <property type="entry name" value="Protein_kinase_ATP_BS"/>
</dbReference>
<keyword evidence="3" id="KW-0808">Transferase</keyword>
<dbReference type="InterPro" id="IPR008271">
    <property type="entry name" value="Ser/Thr_kinase_AS"/>
</dbReference>
<evidence type="ECO:0000256" key="9">
    <source>
        <dbReference type="SAM" id="Phobius"/>
    </source>
</evidence>
<dbReference type="Pfam" id="PF00069">
    <property type="entry name" value="Pkinase"/>
    <property type="match status" value="1"/>
</dbReference>
<keyword evidence="9" id="KW-0812">Transmembrane</keyword>
<sequence>MTGRGDVLAGRYRLDAELGSGAMGTVWRAYDTELRRDVAVKELTPPRDPSPGRRELAVRRAMREARAAANLDHPGIVTVHDVVEYDGRPWIVMELLSGRSLDRVVERDGPFEPRRAAAIGDEVLDALRHAYARGVLHRDVKPANIFLRDDGRTVLTDFGIATLAGDAPLTRPGALMGTPAYMPPERVRGKPGGAASDLWSLGVTLYVLVEGRRPFDRASVMAVLGAVLTEEPAPPRRAGPLAPVLLALLAKEPAARPDPESAQRVLRRIADGDEVTTPPATDPARPERGPARTRRARSRRVRVTAAVLATVVVAVLFLIHLSRDQRSQGDARSSAKPSAAGPTPFGAIAESCELVGREQMEPFVPGASPRSYAGEFLGAFGPYFWESPGCEWRQQTGSARAYLVRVSPRSVQAPSPQDAIAAARGHFAELMRDTARHTYGVYDNVYKVLDVGEEAFAYDHDGADGKGAHTTLVARSSNLIIEVVYLRTGPGRAGDADARRLRNGAPRIAQLMIASYRGASSPSPIA</sequence>
<dbReference type="SMART" id="SM00220">
    <property type="entry name" value="S_TKc"/>
    <property type="match status" value="1"/>
</dbReference>
<reference evidence="11 12" key="1">
    <citation type="submission" date="2020-06" db="EMBL/GenBank/DDBJ databases">
        <title>Actinomadura xiongansis sp. nov., isolated from soil of Baiyangdian.</title>
        <authorList>
            <person name="Zhang X."/>
        </authorList>
    </citation>
    <scope>NUCLEOTIDE SEQUENCE [LARGE SCALE GENOMIC DNA]</scope>
    <source>
        <strain evidence="11 12">HBUM206468</strain>
    </source>
</reference>
<keyword evidence="4 7" id="KW-0547">Nucleotide-binding</keyword>
<evidence type="ECO:0000256" key="1">
    <source>
        <dbReference type="ARBA" id="ARBA00012513"/>
    </source>
</evidence>
<name>A0ABR7LKK0_9ACTN</name>
<dbReference type="InterPro" id="IPR000719">
    <property type="entry name" value="Prot_kinase_dom"/>
</dbReference>
<proteinExistence type="predicted"/>
<comment type="caution">
    <text evidence="11">The sequence shown here is derived from an EMBL/GenBank/DDBJ whole genome shotgun (WGS) entry which is preliminary data.</text>
</comment>
<evidence type="ECO:0000256" key="2">
    <source>
        <dbReference type="ARBA" id="ARBA00022527"/>
    </source>
</evidence>
<dbReference type="Gene3D" id="1.10.510.10">
    <property type="entry name" value="Transferase(Phosphotransferase) domain 1"/>
    <property type="match status" value="1"/>
</dbReference>
<dbReference type="PANTHER" id="PTHR43289:SF6">
    <property type="entry name" value="SERINE_THREONINE-PROTEIN KINASE NEKL-3"/>
    <property type="match status" value="1"/>
</dbReference>
<evidence type="ECO:0000256" key="3">
    <source>
        <dbReference type="ARBA" id="ARBA00022679"/>
    </source>
</evidence>
<dbReference type="EMBL" id="JABVEC010000003">
    <property type="protein sequence ID" value="MBC6465294.1"/>
    <property type="molecule type" value="Genomic_DNA"/>
</dbReference>
<gene>
    <name evidence="11" type="ORF">HKK74_07290</name>
</gene>
<evidence type="ECO:0000256" key="8">
    <source>
        <dbReference type="SAM" id="MobiDB-lite"/>
    </source>
</evidence>
<dbReference type="SUPFAM" id="SSF56112">
    <property type="entry name" value="Protein kinase-like (PK-like)"/>
    <property type="match status" value="1"/>
</dbReference>
<accession>A0ABR7LKK0</accession>
<dbReference type="CDD" id="cd14014">
    <property type="entry name" value="STKc_PknB_like"/>
    <property type="match status" value="1"/>
</dbReference>
<dbReference type="InterPro" id="IPR011009">
    <property type="entry name" value="Kinase-like_dom_sf"/>
</dbReference>
<keyword evidence="2 11" id="KW-0723">Serine/threonine-protein kinase</keyword>
<dbReference type="GO" id="GO:0004674">
    <property type="term" value="F:protein serine/threonine kinase activity"/>
    <property type="evidence" value="ECO:0007669"/>
    <property type="project" value="UniProtKB-KW"/>
</dbReference>
<feature type="region of interest" description="Disordered" evidence="8">
    <location>
        <begin position="269"/>
        <end position="297"/>
    </location>
</feature>
<evidence type="ECO:0000256" key="7">
    <source>
        <dbReference type="PROSITE-ProRule" id="PRU10141"/>
    </source>
</evidence>
<dbReference type="RefSeq" id="WP_187242285.1">
    <property type="nucleotide sequence ID" value="NZ_BAAAOK010000014.1"/>
</dbReference>
<evidence type="ECO:0000256" key="6">
    <source>
        <dbReference type="ARBA" id="ARBA00022840"/>
    </source>
</evidence>
<evidence type="ECO:0000256" key="4">
    <source>
        <dbReference type="ARBA" id="ARBA00022741"/>
    </source>
</evidence>
<keyword evidence="5 11" id="KW-0418">Kinase</keyword>
<dbReference type="PANTHER" id="PTHR43289">
    <property type="entry name" value="MITOGEN-ACTIVATED PROTEIN KINASE KINASE KINASE 20-RELATED"/>
    <property type="match status" value="1"/>
</dbReference>
<keyword evidence="9" id="KW-0472">Membrane</keyword>
<dbReference type="Gene3D" id="3.30.200.20">
    <property type="entry name" value="Phosphorylase Kinase, domain 1"/>
    <property type="match status" value="1"/>
</dbReference>
<dbReference type="PROSITE" id="PS50011">
    <property type="entry name" value="PROTEIN_KINASE_DOM"/>
    <property type="match status" value="1"/>
</dbReference>
<organism evidence="11 12">
    <name type="scientific">Actinomadura alba</name>
    <dbReference type="NCBI Taxonomy" id="406431"/>
    <lineage>
        <taxon>Bacteria</taxon>
        <taxon>Bacillati</taxon>
        <taxon>Actinomycetota</taxon>
        <taxon>Actinomycetes</taxon>
        <taxon>Streptosporangiales</taxon>
        <taxon>Thermomonosporaceae</taxon>
        <taxon>Actinomadura</taxon>
    </lineage>
</organism>
<dbReference type="EC" id="2.7.11.1" evidence="1"/>
<feature type="binding site" evidence="7">
    <location>
        <position position="41"/>
    </location>
    <ligand>
        <name>ATP</name>
        <dbReference type="ChEBI" id="CHEBI:30616"/>
    </ligand>
</feature>
<evidence type="ECO:0000256" key="5">
    <source>
        <dbReference type="ARBA" id="ARBA00022777"/>
    </source>
</evidence>
<feature type="region of interest" description="Disordered" evidence="8">
    <location>
        <begin position="326"/>
        <end position="345"/>
    </location>
</feature>
<dbReference type="Proteomes" id="UP000805614">
    <property type="component" value="Unassembled WGS sequence"/>
</dbReference>
<dbReference type="PROSITE" id="PS00108">
    <property type="entry name" value="PROTEIN_KINASE_ST"/>
    <property type="match status" value="1"/>
</dbReference>
<feature type="domain" description="Protein kinase" evidence="10">
    <location>
        <begin position="12"/>
        <end position="266"/>
    </location>
</feature>
<protein>
    <recommendedName>
        <fullName evidence="1">non-specific serine/threonine protein kinase</fullName>
        <ecNumber evidence="1">2.7.11.1</ecNumber>
    </recommendedName>
</protein>
<evidence type="ECO:0000259" key="10">
    <source>
        <dbReference type="PROSITE" id="PS50011"/>
    </source>
</evidence>
<keyword evidence="9" id="KW-1133">Transmembrane helix</keyword>
<evidence type="ECO:0000313" key="12">
    <source>
        <dbReference type="Proteomes" id="UP000805614"/>
    </source>
</evidence>
<keyword evidence="12" id="KW-1185">Reference proteome</keyword>
<evidence type="ECO:0000313" key="11">
    <source>
        <dbReference type="EMBL" id="MBC6465294.1"/>
    </source>
</evidence>
<keyword evidence="6 7" id="KW-0067">ATP-binding</keyword>